<proteinExistence type="predicted"/>
<feature type="region of interest" description="Disordered" evidence="1">
    <location>
        <begin position="242"/>
        <end position="261"/>
    </location>
</feature>
<dbReference type="Proteomes" id="UP000193218">
    <property type="component" value="Unassembled WGS sequence"/>
</dbReference>
<dbReference type="EMBL" id="NBSH01000005">
    <property type="protein sequence ID" value="ORX37549.1"/>
    <property type="molecule type" value="Genomic_DNA"/>
</dbReference>
<dbReference type="RefSeq" id="XP_021871536.1">
    <property type="nucleotide sequence ID" value="XM_022018102.1"/>
</dbReference>
<evidence type="ECO:0000313" key="2">
    <source>
        <dbReference type="EMBL" id="ORX37549.1"/>
    </source>
</evidence>
<reference evidence="2 3" key="1">
    <citation type="submission" date="2017-03" db="EMBL/GenBank/DDBJ databases">
        <title>Widespread Adenine N6-methylation of Active Genes in Fungi.</title>
        <authorList>
            <consortium name="DOE Joint Genome Institute"/>
            <person name="Mondo S.J."/>
            <person name="Dannebaum R.O."/>
            <person name="Kuo R.C."/>
            <person name="Louie K.B."/>
            <person name="Bewick A.J."/>
            <person name="Labutti K."/>
            <person name="Haridas S."/>
            <person name="Kuo A."/>
            <person name="Salamov A."/>
            <person name="Ahrendt S.R."/>
            <person name="Lau R."/>
            <person name="Bowen B.P."/>
            <person name="Lipzen A."/>
            <person name="Sullivan W."/>
            <person name="Andreopoulos W.B."/>
            <person name="Clum A."/>
            <person name="Lindquist E."/>
            <person name="Daum C."/>
            <person name="Northen T.R."/>
            <person name="Ramamoorthy G."/>
            <person name="Schmitz R.J."/>
            <person name="Gryganskyi A."/>
            <person name="Culley D."/>
            <person name="Magnuson J."/>
            <person name="James T.Y."/>
            <person name="O'Malley M.A."/>
            <person name="Stajich J.E."/>
            <person name="Spatafora J.W."/>
            <person name="Visel A."/>
            <person name="Grigoriev I.V."/>
        </authorList>
    </citation>
    <scope>NUCLEOTIDE SEQUENCE [LARGE SCALE GENOMIC DNA]</scope>
    <source>
        <strain evidence="2 3">NRRL Y-17943</strain>
    </source>
</reference>
<evidence type="ECO:0000256" key="1">
    <source>
        <dbReference type="SAM" id="MobiDB-lite"/>
    </source>
</evidence>
<evidence type="ECO:0000313" key="3">
    <source>
        <dbReference type="Proteomes" id="UP000193218"/>
    </source>
</evidence>
<dbReference type="InParanoid" id="A0A1Y1UHT4"/>
<feature type="region of interest" description="Disordered" evidence="1">
    <location>
        <begin position="320"/>
        <end position="349"/>
    </location>
</feature>
<dbReference type="AlphaFoldDB" id="A0A1Y1UHT4"/>
<name>A0A1Y1UHT4_9TREE</name>
<dbReference type="GeneID" id="33559911"/>
<keyword evidence="3" id="KW-1185">Reference proteome</keyword>
<comment type="caution">
    <text evidence="2">The sequence shown here is derived from an EMBL/GenBank/DDBJ whole genome shotgun (WGS) entry which is preliminary data.</text>
</comment>
<gene>
    <name evidence="2" type="ORF">BD324DRAFT_650124</name>
</gene>
<feature type="compositionally biased region" description="Basic and acidic residues" evidence="1">
    <location>
        <begin position="248"/>
        <end position="260"/>
    </location>
</feature>
<organism evidence="2 3">
    <name type="scientific">Kockovaella imperatae</name>
    <dbReference type="NCBI Taxonomy" id="4999"/>
    <lineage>
        <taxon>Eukaryota</taxon>
        <taxon>Fungi</taxon>
        <taxon>Dikarya</taxon>
        <taxon>Basidiomycota</taxon>
        <taxon>Agaricomycotina</taxon>
        <taxon>Tremellomycetes</taxon>
        <taxon>Tremellales</taxon>
        <taxon>Cuniculitremaceae</taxon>
        <taxon>Kockovaella</taxon>
    </lineage>
</organism>
<protein>
    <submittedName>
        <fullName evidence="2">Uncharacterized protein</fullName>
    </submittedName>
</protein>
<accession>A0A1Y1UHT4</accession>
<sequence>MSSTSKSRWTSVWTAYLPSVSFDELVEHATEGSKTLVKTSLYFAGEGTKAAFTSLNEAKRRAEIVATNTVRDPSSLTARSFRELSKQDSVIGNLAGRVVQECDWEERQTECQNMVPDTEEWERRKRLCSAMSDGTVSPEQRVEMETLLSAEGSQVLKDLENGPRTMTKCRTRLEANGVPVGSSASRNACGACQQFFSNMDRIIRDESDVWEGLEGDHGTEEKGPHSRNFNVTQATFEEDILMPGQESSHGDSCQRRDKTEGTPAQIVSFIGQTEVRQKSATDRSCYDFSLTLKPLTKMHDADADSLRQFYQMLNSAQGISSRWRPKSGGGRSNVLVLPKKIGSGDDGNGKWMDDLRCYAEGRSAVPDSREGSM</sequence>